<dbReference type="PANTHER" id="PTHR38926">
    <property type="entry name" value="F-BOX DOMAIN CONTAINING PROTEIN, EXPRESSED"/>
    <property type="match status" value="1"/>
</dbReference>
<dbReference type="InterPro" id="IPR036047">
    <property type="entry name" value="F-box-like_dom_sf"/>
</dbReference>
<accession>A0A367KLX5</accession>
<dbReference type="SUPFAM" id="SSF81383">
    <property type="entry name" value="F-box domain"/>
    <property type="match status" value="1"/>
</dbReference>
<keyword evidence="3" id="KW-1185">Reference proteome</keyword>
<dbReference type="AlphaFoldDB" id="A0A367KLX5"/>
<protein>
    <recommendedName>
        <fullName evidence="1">F-box domain-containing protein</fullName>
    </recommendedName>
</protein>
<dbReference type="OrthoDB" id="2282896at2759"/>
<evidence type="ECO:0000313" key="2">
    <source>
        <dbReference type="EMBL" id="RCI03235.1"/>
    </source>
</evidence>
<dbReference type="EMBL" id="PJQM01001095">
    <property type="protein sequence ID" value="RCI03235.1"/>
    <property type="molecule type" value="Genomic_DNA"/>
</dbReference>
<gene>
    <name evidence="2" type="ORF">CU098_011647</name>
</gene>
<dbReference type="Gene3D" id="1.20.1280.50">
    <property type="match status" value="1"/>
</dbReference>
<sequence length="588" mass="67857">MPYWNCLPPELLGKIFVYLDSTSAIQCQLTCRSWTRASQLATYCKVALRNTDQIASFVHTITNSSFLGNHVKKLNINNDFDTISSNVSYFTDLINYCPNLEELTVLCTYQLFWERLLRELEEGNLKHLDTLQYPTYSREIESYSRVVLTMRSVIKQAIICDSLSSGETHFYTDSFNMLISRLGEFKRIERLKVRNHTNISLRELGEMLDIRSRLEVLNIFICPDEPLIASTSCKKQDQPKQIETVTKLCLSLPLCSEDIFVYIMSKFPNVKHLSIDEPFCTEPAELEDGYRPMISPEVLKAFTAYLKAMKSFYINDLYPQNINEVIDFWLAHLVEGRLYVSLTFESEFIGDTLDRISLVPDSTGVPEVSLTSQIGDFNLNYLHVIRHVGSKITRLEMEDETYGLPVFVFDNERFKNAVHGYYLDDIFDSCHNMKELTLTGMTMIAFSPEPKVNKSIETLKLLGGEWYMSAVFQLSNRLPALKHVEVYNSIIDENMSIIIDMANTSFESLSLGSEFSDYDNYFYLKLSSVKGDEYYRCSETEISASNEATYNKWVKSLTVLTVYIRCKSLYKLEMRTHGFNNWYTISSP</sequence>
<dbReference type="Gene3D" id="3.80.10.10">
    <property type="entry name" value="Ribonuclease Inhibitor"/>
    <property type="match status" value="1"/>
</dbReference>
<comment type="caution">
    <text evidence="2">The sequence shown here is derived from an EMBL/GenBank/DDBJ whole genome shotgun (WGS) entry which is preliminary data.</text>
</comment>
<organism evidence="2 3">
    <name type="scientific">Rhizopus stolonifer</name>
    <name type="common">Rhizopus nigricans</name>
    <dbReference type="NCBI Taxonomy" id="4846"/>
    <lineage>
        <taxon>Eukaryota</taxon>
        <taxon>Fungi</taxon>
        <taxon>Fungi incertae sedis</taxon>
        <taxon>Mucoromycota</taxon>
        <taxon>Mucoromycotina</taxon>
        <taxon>Mucoromycetes</taxon>
        <taxon>Mucorales</taxon>
        <taxon>Mucorineae</taxon>
        <taxon>Rhizopodaceae</taxon>
        <taxon>Rhizopus</taxon>
    </lineage>
</organism>
<dbReference type="PANTHER" id="PTHR38926:SF72">
    <property type="entry name" value="IM:7136021-RELATED"/>
    <property type="match status" value="1"/>
</dbReference>
<dbReference type="SUPFAM" id="SSF52047">
    <property type="entry name" value="RNI-like"/>
    <property type="match status" value="1"/>
</dbReference>
<feature type="domain" description="F-box" evidence="1">
    <location>
        <begin position="4"/>
        <end position="37"/>
    </location>
</feature>
<dbReference type="InterPro" id="IPR001810">
    <property type="entry name" value="F-box_dom"/>
</dbReference>
<proteinExistence type="predicted"/>
<evidence type="ECO:0000259" key="1">
    <source>
        <dbReference type="Pfam" id="PF12937"/>
    </source>
</evidence>
<name>A0A367KLX5_RHIST</name>
<dbReference type="Proteomes" id="UP000253551">
    <property type="component" value="Unassembled WGS sequence"/>
</dbReference>
<dbReference type="InterPro" id="IPR032675">
    <property type="entry name" value="LRR_dom_sf"/>
</dbReference>
<dbReference type="Pfam" id="PF12937">
    <property type="entry name" value="F-box-like"/>
    <property type="match status" value="1"/>
</dbReference>
<evidence type="ECO:0000313" key="3">
    <source>
        <dbReference type="Proteomes" id="UP000253551"/>
    </source>
</evidence>
<reference evidence="2 3" key="1">
    <citation type="journal article" date="2018" name="G3 (Bethesda)">
        <title>Phylogenetic and Phylogenomic Definition of Rhizopus Species.</title>
        <authorList>
            <person name="Gryganskyi A.P."/>
            <person name="Golan J."/>
            <person name="Dolatabadi S."/>
            <person name="Mondo S."/>
            <person name="Robb S."/>
            <person name="Idnurm A."/>
            <person name="Muszewska A."/>
            <person name="Steczkiewicz K."/>
            <person name="Masonjones S."/>
            <person name="Liao H.L."/>
            <person name="Gajdeczka M.T."/>
            <person name="Anike F."/>
            <person name="Vuek A."/>
            <person name="Anishchenko I.M."/>
            <person name="Voigt K."/>
            <person name="de Hoog G.S."/>
            <person name="Smith M.E."/>
            <person name="Heitman J."/>
            <person name="Vilgalys R."/>
            <person name="Stajich J.E."/>
        </authorList>
    </citation>
    <scope>NUCLEOTIDE SEQUENCE [LARGE SCALE GENOMIC DNA]</scope>
    <source>
        <strain evidence="2 3">LSU 92-RS-03</strain>
    </source>
</reference>